<organism evidence="1 2">
    <name type="scientific">Monosporascus ibericus</name>
    <dbReference type="NCBI Taxonomy" id="155417"/>
    <lineage>
        <taxon>Eukaryota</taxon>
        <taxon>Fungi</taxon>
        <taxon>Dikarya</taxon>
        <taxon>Ascomycota</taxon>
        <taxon>Pezizomycotina</taxon>
        <taxon>Sordariomycetes</taxon>
        <taxon>Xylariomycetidae</taxon>
        <taxon>Xylariales</taxon>
        <taxon>Xylariales incertae sedis</taxon>
        <taxon>Monosporascus</taxon>
    </lineage>
</organism>
<reference evidence="1 2" key="1">
    <citation type="submission" date="2018-06" db="EMBL/GenBank/DDBJ databases">
        <title>Complete Genomes of Monosporascus.</title>
        <authorList>
            <person name="Robinson A.J."/>
            <person name="Natvig D.O."/>
        </authorList>
    </citation>
    <scope>NUCLEOTIDE SEQUENCE [LARGE SCALE GENOMIC DNA]</scope>
    <source>
        <strain evidence="1 2">CBS 110550</strain>
    </source>
</reference>
<dbReference type="EMBL" id="QJNU01000550">
    <property type="protein sequence ID" value="RYO95418.1"/>
    <property type="molecule type" value="Genomic_DNA"/>
</dbReference>
<accession>A0A4Q4T259</accession>
<name>A0A4Q4T259_9PEZI</name>
<dbReference type="Proteomes" id="UP000293360">
    <property type="component" value="Unassembled WGS sequence"/>
</dbReference>
<keyword evidence="2" id="KW-1185">Reference proteome</keyword>
<comment type="caution">
    <text evidence="1">The sequence shown here is derived from an EMBL/GenBank/DDBJ whole genome shotgun (WGS) entry which is preliminary data.</text>
</comment>
<evidence type="ECO:0000313" key="1">
    <source>
        <dbReference type="EMBL" id="RYO95418.1"/>
    </source>
</evidence>
<dbReference type="STRING" id="155417.A0A4Q4T259"/>
<protein>
    <submittedName>
        <fullName evidence="1">Uncharacterized protein</fullName>
    </submittedName>
</protein>
<evidence type="ECO:0000313" key="2">
    <source>
        <dbReference type="Proteomes" id="UP000293360"/>
    </source>
</evidence>
<sequence>MKRHLRGEYGYRYPGRGRPVKVTGGVITYWLEYDVIRSPVAYRDGTVETTRVTDDGEGPPAALTLRQQVDQQLAETSETDEPFVAEILTRSEQSGWLQLTEWPRFFAGKHLGQAARLIDLPGLDNGGLSSSNESRRGTTAVPGLRSDSDRILCCILESFRRVVERARLSLADGKLNVFDQHQLNSFIPSRSARRPVLHLLQPATYKKYTRVFERLLCYVYRLTWEKQGPDLHFRMTEKQLLTFADVVRRSRELEEALREDSGQGYLDSLRRLLDDVCLLFCISLLDHALYGDIYDSLVLGFLAVLAIEESHEGKPLPRPRLCEAVRYTGQLSALIKIAQLLVAERALLAVEQDEADYPAAALEAMQARFMVDGTRSPICWARNLRAYGKAIKDTTTSVGQISWSDDNETIVYRDTVLTMTQVRQFVAGQLRMAQDALATVLLIHPDEDRELVVPPLSLRSLVDNPAERTPGWSFVGHPANILLHGRERWLLDRVLDNEWLRKDFLNVPGRPQWRHHAVRQYLLAVEEYLGRLLLLVHMTGGQPARGTELLTIQYCNPLHGQGQRNIFLENGLVSFVTYYHKGYSVTGSTKIIHRYLPIEVSELLVYYIWLVVPFLTQLAKLAKLPGLKRLKTPYLFGDLVFTGRLGESTTGRCRPTETTTQIIEDQPWPSSKLSSLLSQEFLHLANAKVNVQIWRHIAIAISRRHLQQAKFKRDFIEAVSWAWNDEMAAHSTKLAGLAYARGLDEAPGHVAGAKAEYRRISREWHAWLGFGGYQSKKL</sequence>
<dbReference type="OrthoDB" id="5153040at2759"/>
<gene>
    <name evidence="1" type="ORF">DL764_007702</name>
</gene>
<dbReference type="AlphaFoldDB" id="A0A4Q4T259"/>
<proteinExistence type="predicted"/>